<evidence type="ECO:0008006" key="4">
    <source>
        <dbReference type="Google" id="ProtNLM"/>
    </source>
</evidence>
<dbReference type="AlphaFoldDB" id="A0A8H7TXR2"/>
<dbReference type="EMBL" id="JADOXO010000451">
    <property type="protein sequence ID" value="KAF9804275.1"/>
    <property type="molecule type" value="Genomic_DNA"/>
</dbReference>
<sequence length="199" mass="21420">MYMLIFAIYILTGLFPLPLVQCWPSANDAVELSTCGESGTPQALADQCVAVCQPVHDARKCNLNAACTCTVAPPSAIQACLQCLLDANAEYYPHEVAFMVPSSLSAYSKLCGTATTSRETTINLTHSPASDTSDPNSTAVLRRELSDTHCIYGLPQVATFNPTPFSASNKSLWPLYVIVVLIVSSLLETKLRSLLYHSG</sequence>
<organism evidence="2 3">
    <name type="scientific">Rhodonia placenta</name>
    <dbReference type="NCBI Taxonomy" id="104341"/>
    <lineage>
        <taxon>Eukaryota</taxon>
        <taxon>Fungi</taxon>
        <taxon>Dikarya</taxon>
        <taxon>Basidiomycota</taxon>
        <taxon>Agaricomycotina</taxon>
        <taxon>Agaricomycetes</taxon>
        <taxon>Polyporales</taxon>
        <taxon>Adustoporiaceae</taxon>
        <taxon>Rhodonia</taxon>
    </lineage>
</organism>
<dbReference type="Proteomes" id="UP000639403">
    <property type="component" value="Unassembled WGS sequence"/>
</dbReference>
<proteinExistence type="predicted"/>
<feature type="chain" id="PRO_5034576339" description="Extracellular membrane protein CFEM domain-containing protein" evidence="1">
    <location>
        <begin position="23"/>
        <end position="199"/>
    </location>
</feature>
<evidence type="ECO:0000256" key="1">
    <source>
        <dbReference type="SAM" id="SignalP"/>
    </source>
</evidence>
<gene>
    <name evidence="2" type="ORF">IEO21_09447</name>
</gene>
<name>A0A8H7TXR2_9APHY</name>
<reference evidence="2" key="2">
    <citation type="journal article" name="Front. Microbiol.">
        <title>Degradative Capacity of Two Strains of Rhodonia placenta: From Phenotype to Genotype.</title>
        <authorList>
            <person name="Kolle M."/>
            <person name="Horta M.A.C."/>
            <person name="Nowrousian M."/>
            <person name="Ohm R.A."/>
            <person name="Benz J.P."/>
            <person name="Pilgard A."/>
        </authorList>
    </citation>
    <scope>NUCLEOTIDE SEQUENCE</scope>
    <source>
        <strain evidence="2">FPRL280</strain>
    </source>
</reference>
<accession>A0A8H7TXR2</accession>
<comment type="caution">
    <text evidence="2">The sequence shown here is derived from an EMBL/GenBank/DDBJ whole genome shotgun (WGS) entry which is preliminary data.</text>
</comment>
<evidence type="ECO:0000313" key="3">
    <source>
        <dbReference type="Proteomes" id="UP000639403"/>
    </source>
</evidence>
<evidence type="ECO:0000313" key="2">
    <source>
        <dbReference type="EMBL" id="KAF9804275.1"/>
    </source>
</evidence>
<feature type="signal peptide" evidence="1">
    <location>
        <begin position="1"/>
        <end position="22"/>
    </location>
</feature>
<keyword evidence="1" id="KW-0732">Signal</keyword>
<protein>
    <recommendedName>
        <fullName evidence="4">Extracellular membrane protein CFEM domain-containing protein</fullName>
    </recommendedName>
</protein>
<reference evidence="2" key="1">
    <citation type="submission" date="2020-11" db="EMBL/GenBank/DDBJ databases">
        <authorList>
            <person name="Koelle M."/>
            <person name="Horta M.A.C."/>
            <person name="Nowrousian M."/>
            <person name="Ohm R.A."/>
            <person name="Benz P."/>
            <person name="Pilgard A."/>
        </authorList>
    </citation>
    <scope>NUCLEOTIDE SEQUENCE</scope>
    <source>
        <strain evidence="2">FPRL280</strain>
    </source>
</reference>